<dbReference type="SUPFAM" id="SSF53474">
    <property type="entry name" value="alpha/beta-Hydrolases"/>
    <property type="match status" value="1"/>
</dbReference>
<name>X1A4C8_9ZZZZ</name>
<dbReference type="EMBL" id="BART01017366">
    <property type="protein sequence ID" value="GAG76950.1"/>
    <property type="molecule type" value="Genomic_DNA"/>
</dbReference>
<evidence type="ECO:0000259" key="2">
    <source>
        <dbReference type="Pfam" id="PF01738"/>
    </source>
</evidence>
<accession>X1A4C8</accession>
<reference evidence="3" key="1">
    <citation type="journal article" date="2014" name="Front. Microbiol.">
        <title>High frequency of phylogenetically diverse reductive dehalogenase-homologous genes in deep subseafloor sedimentary metagenomes.</title>
        <authorList>
            <person name="Kawai M."/>
            <person name="Futagami T."/>
            <person name="Toyoda A."/>
            <person name="Takaki Y."/>
            <person name="Nishi S."/>
            <person name="Hori S."/>
            <person name="Arai W."/>
            <person name="Tsubouchi T."/>
            <person name="Morono Y."/>
            <person name="Uchiyama I."/>
            <person name="Ito T."/>
            <person name="Fujiyama A."/>
            <person name="Inagaki F."/>
            <person name="Takami H."/>
        </authorList>
    </citation>
    <scope>NUCLEOTIDE SEQUENCE</scope>
    <source>
        <strain evidence="3">Expedition CK06-06</strain>
    </source>
</reference>
<dbReference type="AlphaFoldDB" id="X1A4C8"/>
<keyword evidence="1" id="KW-0732">Signal</keyword>
<dbReference type="PANTHER" id="PTHR43037">
    <property type="entry name" value="UNNAMED PRODUCT-RELATED"/>
    <property type="match status" value="1"/>
</dbReference>
<dbReference type="Pfam" id="PF01738">
    <property type="entry name" value="DLH"/>
    <property type="match status" value="1"/>
</dbReference>
<comment type="caution">
    <text evidence="3">The sequence shown here is derived from an EMBL/GenBank/DDBJ whole genome shotgun (WGS) entry which is preliminary data.</text>
</comment>
<dbReference type="InterPro" id="IPR029058">
    <property type="entry name" value="AB_hydrolase_fold"/>
</dbReference>
<dbReference type="Gene3D" id="3.40.50.1820">
    <property type="entry name" value="alpha/beta hydrolase"/>
    <property type="match status" value="1"/>
</dbReference>
<proteinExistence type="predicted"/>
<dbReference type="PANTHER" id="PTHR43037:SF1">
    <property type="entry name" value="BLL1128 PROTEIN"/>
    <property type="match status" value="1"/>
</dbReference>
<evidence type="ECO:0000256" key="1">
    <source>
        <dbReference type="ARBA" id="ARBA00022729"/>
    </source>
</evidence>
<dbReference type="GO" id="GO:0016787">
    <property type="term" value="F:hydrolase activity"/>
    <property type="evidence" value="ECO:0007669"/>
    <property type="project" value="InterPro"/>
</dbReference>
<gene>
    <name evidence="3" type="ORF">S01H4_33090</name>
</gene>
<evidence type="ECO:0000313" key="3">
    <source>
        <dbReference type="EMBL" id="GAG76950.1"/>
    </source>
</evidence>
<sequence>MTPLSFDPNKKYPVIVSLHGAGGKGTNNKNQLKDWNLQLADKQRRKDFPCYVVAPQADQLWNPDHLEKIKSIIDTLPSVDMNRIYILGHSMGGHGTYIFTQLDPDFFAAAAPSAGSGLRRTEPFIDAEKIKNLPIWAFHGDKDGVCPIGKDQAVFDEMKRLGGNMKFTIWQGDNHGVSGKFIPGAKMARHTQ</sequence>
<organism evidence="3">
    <name type="scientific">marine sediment metagenome</name>
    <dbReference type="NCBI Taxonomy" id="412755"/>
    <lineage>
        <taxon>unclassified sequences</taxon>
        <taxon>metagenomes</taxon>
        <taxon>ecological metagenomes</taxon>
    </lineage>
</organism>
<feature type="domain" description="Dienelactone hydrolase" evidence="2">
    <location>
        <begin position="72"/>
        <end position="176"/>
    </location>
</feature>
<protein>
    <recommendedName>
        <fullName evidence="2">Dienelactone hydrolase domain-containing protein</fullName>
    </recommendedName>
</protein>
<dbReference type="InterPro" id="IPR050955">
    <property type="entry name" value="Plant_Biomass_Hydrol_Est"/>
</dbReference>
<dbReference type="InterPro" id="IPR002925">
    <property type="entry name" value="Dienelactn_hydro"/>
</dbReference>